<evidence type="ECO:0000256" key="1">
    <source>
        <dbReference type="SAM" id="MobiDB-lite"/>
    </source>
</evidence>
<evidence type="ECO:0000313" key="3">
    <source>
        <dbReference type="Proteomes" id="UP000634136"/>
    </source>
</evidence>
<sequence length="70" mass="7778">MEASSRWYHSYGNKPTVTTGKHNIDQPAASDLGVQGAAKVKKEIKPAHEETVICLKVMKAKANYSDIYRD</sequence>
<keyword evidence="3" id="KW-1185">Reference proteome</keyword>
<accession>A0A834SDF6</accession>
<organism evidence="2 3">
    <name type="scientific">Senna tora</name>
    <dbReference type="NCBI Taxonomy" id="362788"/>
    <lineage>
        <taxon>Eukaryota</taxon>
        <taxon>Viridiplantae</taxon>
        <taxon>Streptophyta</taxon>
        <taxon>Embryophyta</taxon>
        <taxon>Tracheophyta</taxon>
        <taxon>Spermatophyta</taxon>
        <taxon>Magnoliopsida</taxon>
        <taxon>eudicotyledons</taxon>
        <taxon>Gunneridae</taxon>
        <taxon>Pentapetalae</taxon>
        <taxon>rosids</taxon>
        <taxon>fabids</taxon>
        <taxon>Fabales</taxon>
        <taxon>Fabaceae</taxon>
        <taxon>Caesalpinioideae</taxon>
        <taxon>Cassia clade</taxon>
        <taxon>Senna</taxon>
    </lineage>
</organism>
<dbReference type="EMBL" id="JAAIUW010000013">
    <property type="protein sequence ID" value="KAF7801252.1"/>
    <property type="molecule type" value="Genomic_DNA"/>
</dbReference>
<name>A0A834SDF6_9FABA</name>
<protein>
    <submittedName>
        <fullName evidence="2">Uncharacterized protein</fullName>
    </submittedName>
</protein>
<dbReference type="Proteomes" id="UP000634136">
    <property type="component" value="Unassembled WGS sequence"/>
</dbReference>
<proteinExistence type="predicted"/>
<reference evidence="2" key="1">
    <citation type="submission" date="2020-09" db="EMBL/GenBank/DDBJ databases">
        <title>Genome-Enabled Discovery of Anthraquinone Biosynthesis in Senna tora.</title>
        <authorList>
            <person name="Kang S.-H."/>
            <person name="Pandey R.P."/>
            <person name="Lee C.-M."/>
            <person name="Sim J.-S."/>
            <person name="Jeong J.-T."/>
            <person name="Choi B.-S."/>
            <person name="Jung M."/>
            <person name="Ginzburg D."/>
            <person name="Zhao K."/>
            <person name="Won S.Y."/>
            <person name="Oh T.-J."/>
            <person name="Yu Y."/>
            <person name="Kim N.-H."/>
            <person name="Lee O.R."/>
            <person name="Lee T.-H."/>
            <person name="Bashyal P."/>
            <person name="Kim T.-S."/>
            <person name="Lee W.-H."/>
            <person name="Kawkins C."/>
            <person name="Kim C.-K."/>
            <person name="Kim J.S."/>
            <person name="Ahn B.O."/>
            <person name="Rhee S.Y."/>
            <person name="Sohng J.K."/>
        </authorList>
    </citation>
    <scope>NUCLEOTIDE SEQUENCE</scope>
    <source>
        <tissue evidence="2">Leaf</tissue>
    </source>
</reference>
<dbReference type="AlphaFoldDB" id="A0A834SDF6"/>
<comment type="caution">
    <text evidence="2">The sequence shown here is derived from an EMBL/GenBank/DDBJ whole genome shotgun (WGS) entry which is preliminary data.</text>
</comment>
<gene>
    <name evidence="2" type="ORF">G2W53_040363</name>
</gene>
<feature type="region of interest" description="Disordered" evidence="1">
    <location>
        <begin position="1"/>
        <end position="28"/>
    </location>
</feature>
<evidence type="ECO:0000313" key="2">
    <source>
        <dbReference type="EMBL" id="KAF7801252.1"/>
    </source>
</evidence>